<reference evidence="2 3" key="1">
    <citation type="journal article" date="2020" name="Mol. Plant">
        <title>The Chromosome-Based Rubber Tree Genome Provides New Insights into Spurge Genome Evolution and Rubber Biosynthesis.</title>
        <authorList>
            <person name="Liu J."/>
            <person name="Shi C."/>
            <person name="Shi C.C."/>
            <person name="Li W."/>
            <person name="Zhang Q.J."/>
            <person name="Zhang Y."/>
            <person name="Li K."/>
            <person name="Lu H.F."/>
            <person name="Shi C."/>
            <person name="Zhu S.T."/>
            <person name="Xiao Z.Y."/>
            <person name="Nan H."/>
            <person name="Yue Y."/>
            <person name="Zhu X.G."/>
            <person name="Wu Y."/>
            <person name="Hong X.N."/>
            <person name="Fan G.Y."/>
            <person name="Tong Y."/>
            <person name="Zhang D."/>
            <person name="Mao C.L."/>
            <person name="Liu Y.L."/>
            <person name="Hao S.J."/>
            <person name="Liu W.Q."/>
            <person name="Lv M.Q."/>
            <person name="Zhang H.B."/>
            <person name="Liu Y."/>
            <person name="Hu-Tang G.R."/>
            <person name="Wang J.P."/>
            <person name="Wang J.H."/>
            <person name="Sun Y.H."/>
            <person name="Ni S.B."/>
            <person name="Chen W.B."/>
            <person name="Zhang X.C."/>
            <person name="Jiao Y.N."/>
            <person name="Eichler E.E."/>
            <person name="Li G.H."/>
            <person name="Liu X."/>
            <person name="Gao L.Z."/>
        </authorList>
    </citation>
    <scope>NUCLEOTIDE SEQUENCE [LARGE SCALE GENOMIC DNA]</scope>
    <source>
        <strain evidence="3">cv. GT1</strain>
        <tissue evidence="2">Leaf</tissue>
    </source>
</reference>
<comment type="caution">
    <text evidence="2">The sequence shown here is derived from an EMBL/GenBank/DDBJ whole genome shotgun (WGS) entry which is preliminary data.</text>
</comment>
<feature type="region of interest" description="Disordered" evidence="1">
    <location>
        <begin position="1"/>
        <end position="105"/>
    </location>
</feature>
<protein>
    <submittedName>
        <fullName evidence="2">Uncharacterized protein</fullName>
    </submittedName>
</protein>
<organism evidence="2 3">
    <name type="scientific">Hevea brasiliensis</name>
    <name type="common">Para rubber tree</name>
    <name type="synonym">Siphonia brasiliensis</name>
    <dbReference type="NCBI Taxonomy" id="3981"/>
    <lineage>
        <taxon>Eukaryota</taxon>
        <taxon>Viridiplantae</taxon>
        <taxon>Streptophyta</taxon>
        <taxon>Embryophyta</taxon>
        <taxon>Tracheophyta</taxon>
        <taxon>Spermatophyta</taxon>
        <taxon>Magnoliopsida</taxon>
        <taxon>eudicotyledons</taxon>
        <taxon>Gunneridae</taxon>
        <taxon>Pentapetalae</taxon>
        <taxon>rosids</taxon>
        <taxon>fabids</taxon>
        <taxon>Malpighiales</taxon>
        <taxon>Euphorbiaceae</taxon>
        <taxon>Crotonoideae</taxon>
        <taxon>Micrandreae</taxon>
        <taxon>Hevea</taxon>
    </lineage>
</organism>
<gene>
    <name evidence="2" type="ORF">GH714_012610</name>
</gene>
<keyword evidence="3" id="KW-1185">Reference proteome</keyword>
<dbReference type="EMBL" id="JAAGAX010000018">
    <property type="protein sequence ID" value="KAF2283629.1"/>
    <property type="molecule type" value="Genomic_DNA"/>
</dbReference>
<evidence type="ECO:0000313" key="2">
    <source>
        <dbReference type="EMBL" id="KAF2283629.1"/>
    </source>
</evidence>
<feature type="compositionally biased region" description="Polar residues" evidence="1">
    <location>
        <begin position="35"/>
        <end position="60"/>
    </location>
</feature>
<feature type="compositionally biased region" description="Polar residues" evidence="1">
    <location>
        <begin position="73"/>
        <end position="94"/>
    </location>
</feature>
<evidence type="ECO:0000256" key="1">
    <source>
        <dbReference type="SAM" id="MobiDB-lite"/>
    </source>
</evidence>
<sequence>MDRDVMHASPNTSNSTNNGKTSTLTNGESLKRALDTSTTSLNNNQVVASKQSPTSLNTNRHVALGPSPHYDSSDQTIPSAISPSTELSGISTTASKKRGRGKTMGKALTKSFTTTRNKIKVIVDTHIGRLVTGEESAKLASAIGVITRDVIPVPIKWANVNEDKDLDLGFDHLKVHMNVNVNDP</sequence>
<dbReference type="Proteomes" id="UP000467840">
    <property type="component" value="Chromosome 12"/>
</dbReference>
<evidence type="ECO:0000313" key="3">
    <source>
        <dbReference type="Proteomes" id="UP000467840"/>
    </source>
</evidence>
<dbReference type="AlphaFoldDB" id="A0A6A6K846"/>
<proteinExistence type="predicted"/>
<name>A0A6A6K846_HEVBR</name>
<feature type="compositionally biased region" description="Low complexity" evidence="1">
    <location>
        <begin position="9"/>
        <end position="26"/>
    </location>
</feature>
<accession>A0A6A6K846</accession>